<proteinExistence type="predicted"/>
<protein>
    <submittedName>
        <fullName evidence="2">Uncharacterized protein</fullName>
    </submittedName>
</protein>
<accession>A0AAV2GIY6</accession>
<dbReference type="AlphaFoldDB" id="A0AAV2GIY6"/>
<sequence>MRSTPGDARRYHEGRERKQKDTRKLRMKKTRRPRGSFVVASSPTTRPPPNGTKLQGNVLPDARSLVVVSVFDLEVGGESFGRNTTEGEEEADFPARGERKDFENGG</sequence>
<keyword evidence="3" id="KW-1185">Reference proteome</keyword>
<evidence type="ECO:0000256" key="1">
    <source>
        <dbReference type="SAM" id="MobiDB-lite"/>
    </source>
</evidence>
<feature type="region of interest" description="Disordered" evidence="1">
    <location>
        <begin position="1"/>
        <end position="57"/>
    </location>
</feature>
<organism evidence="2 3">
    <name type="scientific">Linum trigynum</name>
    <dbReference type="NCBI Taxonomy" id="586398"/>
    <lineage>
        <taxon>Eukaryota</taxon>
        <taxon>Viridiplantae</taxon>
        <taxon>Streptophyta</taxon>
        <taxon>Embryophyta</taxon>
        <taxon>Tracheophyta</taxon>
        <taxon>Spermatophyta</taxon>
        <taxon>Magnoliopsida</taxon>
        <taxon>eudicotyledons</taxon>
        <taxon>Gunneridae</taxon>
        <taxon>Pentapetalae</taxon>
        <taxon>rosids</taxon>
        <taxon>fabids</taxon>
        <taxon>Malpighiales</taxon>
        <taxon>Linaceae</taxon>
        <taxon>Linum</taxon>
    </lineage>
</organism>
<feature type="compositionally biased region" description="Basic and acidic residues" evidence="1">
    <location>
        <begin position="7"/>
        <end position="24"/>
    </location>
</feature>
<feature type="compositionally biased region" description="Basic and acidic residues" evidence="1">
    <location>
        <begin position="93"/>
        <end position="106"/>
    </location>
</feature>
<dbReference type="Proteomes" id="UP001497516">
    <property type="component" value="Chromosome 8"/>
</dbReference>
<name>A0AAV2GIY6_9ROSI</name>
<gene>
    <name evidence="2" type="ORF">LTRI10_LOCUS49139</name>
</gene>
<feature type="compositionally biased region" description="Basic residues" evidence="1">
    <location>
        <begin position="25"/>
        <end position="34"/>
    </location>
</feature>
<evidence type="ECO:0000313" key="3">
    <source>
        <dbReference type="Proteomes" id="UP001497516"/>
    </source>
</evidence>
<reference evidence="2 3" key="1">
    <citation type="submission" date="2024-04" db="EMBL/GenBank/DDBJ databases">
        <authorList>
            <person name="Fracassetti M."/>
        </authorList>
    </citation>
    <scope>NUCLEOTIDE SEQUENCE [LARGE SCALE GENOMIC DNA]</scope>
</reference>
<feature type="region of interest" description="Disordered" evidence="1">
    <location>
        <begin position="78"/>
        <end position="106"/>
    </location>
</feature>
<evidence type="ECO:0000313" key="2">
    <source>
        <dbReference type="EMBL" id="CAL1409658.1"/>
    </source>
</evidence>
<dbReference type="EMBL" id="OZ034821">
    <property type="protein sequence ID" value="CAL1409658.1"/>
    <property type="molecule type" value="Genomic_DNA"/>
</dbReference>